<sequence>MSVVGTDRDSRLWQVNWVYSMTINKECSVGVMTARVKAGMGVMVLASVGLLAGCNDLYTKDGSCVTCFKDPFGIVSVSSGTTTDSSGPRSIGLGAPNNAPYSEGRHVVSMAVNQDVDLVFIRMKREFGFQSPEELRAARGDLASRMRMQDAGWRYEATPGVTYHMRSDATVSGQDIVLDMVIDKLGSGKAALTMTYRNPAGANVSQLESALKARVKKALG</sequence>
<comment type="caution">
    <text evidence="1">The sequence shown here is derived from an EMBL/GenBank/DDBJ whole genome shotgun (WGS) entry which is preliminary data.</text>
</comment>
<organism evidence="1 2">
    <name type="scientific">Pokkaliibacter plantistimulans</name>
    <dbReference type="NCBI Taxonomy" id="1635171"/>
    <lineage>
        <taxon>Bacteria</taxon>
        <taxon>Pseudomonadati</taxon>
        <taxon>Pseudomonadota</taxon>
        <taxon>Gammaproteobacteria</taxon>
        <taxon>Oceanospirillales</taxon>
        <taxon>Balneatrichaceae</taxon>
        <taxon>Pokkaliibacter</taxon>
    </lineage>
</organism>
<protein>
    <recommendedName>
        <fullName evidence="3">Lipoprotein</fullName>
    </recommendedName>
</protein>
<dbReference type="EMBL" id="LAPT01000076">
    <property type="protein sequence ID" value="PXF30420.1"/>
    <property type="molecule type" value="Genomic_DNA"/>
</dbReference>
<gene>
    <name evidence="1" type="ORF">WH50_15225</name>
</gene>
<accession>A0ABX5M0G8</accession>
<keyword evidence="2" id="KW-1185">Reference proteome</keyword>
<evidence type="ECO:0008006" key="3">
    <source>
        <dbReference type="Google" id="ProtNLM"/>
    </source>
</evidence>
<evidence type="ECO:0000313" key="1">
    <source>
        <dbReference type="EMBL" id="PXF30420.1"/>
    </source>
</evidence>
<proteinExistence type="predicted"/>
<evidence type="ECO:0000313" key="2">
    <source>
        <dbReference type="Proteomes" id="UP000248090"/>
    </source>
</evidence>
<reference evidence="1 2" key="1">
    <citation type="submission" date="2015-03" db="EMBL/GenBank/DDBJ databases">
        <authorList>
            <person name="Krishnan R."/>
            <person name="Midha S."/>
            <person name="Patil P.B."/>
            <person name="Rameshkumar N."/>
        </authorList>
    </citation>
    <scope>NUCLEOTIDE SEQUENCE [LARGE SCALE GENOMIC DNA]</scope>
    <source>
        <strain evidence="1 2">L1E11</strain>
    </source>
</reference>
<name>A0ABX5M0G8_9GAMM</name>
<dbReference type="Proteomes" id="UP000248090">
    <property type="component" value="Unassembled WGS sequence"/>
</dbReference>